<reference evidence="5" key="1">
    <citation type="submission" date="2017-02" db="UniProtKB">
        <authorList>
            <consortium name="WormBaseParasite"/>
        </authorList>
    </citation>
    <scope>IDENTIFICATION</scope>
</reference>
<organism evidence="3 5">
    <name type="scientific">Dracunculus medinensis</name>
    <name type="common">Guinea worm</name>
    <dbReference type="NCBI Taxonomy" id="318479"/>
    <lineage>
        <taxon>Eukaryota</taxon>
        <taxon>Metazoa</taxon>
        <taxon>Ecdysozoa</taxon>
        <taxon>Nematoda</taxon>
        <taxon>Chromadorea</taxon>
        <taxon>Rhabditida</taxon>
        <taxon>Spirurina</taxon>
        <taxon>Dracunculoidea</taxon>
        <taxon>Dracunculidae</taxon>
        <taxon>Dracunculus</taxon>
    </lineage>
</organism>
<evidence type="ECO:0000313" key="3">
    <source>
        <dbReference type="Proteomes" id="UP000038040"/>
    </source>
</evidence>
<protein>
    <submittedName>
        <fullName evidence="5">Secreted protein</fullName>
    </submittedName>
</protein>
<feature type="signal peptide" evidence="1">
    <location>
        <begin position="1"/>
        <end position="23"/>
    </location>
</feature>
<proteinExistence type="predicted"/>
<dbReference type="AlphaFoldDB" id="A0A0N4U959"/>
<dbReference type="EMBL" id="UYYG01001161">
    <property type="protein sequence ID" value="VDN57637.1"/>
    <property type="molecule type" value="Genomic_DNA"/>
</dbReference>
<evidence type="ECO:0000313" key="4">
    <source>
        <dbReference type="Proteomes" id="UP000274756"/>
    </source>
</evidence>
<dbReference type="Proteomes" id="UP000274756">
    <property type="component" value="Unassembled WGS sequence"/>
</dbReference>
<keyword evidence="4" id="KW-1185">Reference proteome</keyword>
<name>A0A0N4U959_DRAME</name>
<evidence type="ECO:0000313" key="5">
    <source>
        <dbReference type="WBParaSite" id="DME_0000360501-mRNA-1"/>
    </source>
</evidence>
<accession>A0A0N4U959</accession>
<dbReference type="WBParaSite" id="DME_0000360501-mRNA-1">
    <property type="protein sequence ID" value="DME_0000360501-mRNA-1"/>
    <property type="gene ID" value="DME_0000360501"/>
</dbReference>
<feature type="chain" id="PRO_5041042791" evidence="1">
    <location>
        <begin position="24"/>
        <end position="88"/>
    </location>
</feature>
<dbReference type="Proteomes" id="UP000038040">
    <property type="component" value="Unplaced"/>
</dbReference>
<evidence type="ECO:0000256" key="1">
    <source>
        <dbReference type="SAM" id="SignalP"/>
    </source>
</evidence>
<reference evidence="2 4" key="2">
    <citation type="submission" date="2018-11" db="EMBL/GenBank/DDBJ databases">
        <authorList>
            <consortium name="Pathogen Informatics"/>
        </authorList>
    </citation>
    <scope>NUCLEOTIDE SEQUENCE [LARGE SCALE GENOMIC DNA]</scope>
</reference>
<sequence>MACMCPLLYGLVSLSVFSESVLSRSFPSCAPGKPTRVLFSSYCNKSAVVALSTTEIDAQIFGGTYKRFYEAFIASKCIRTDRDGIKQL</sequence>
<keyword evidence="1" id="KW-0732">Signal</keyword>
<gene>
    <name evidence="2" type="ORF">DME_LOCUS7610</name>
</gene>
<evidence type="ECO:0000313" key="2">
    <source>
        <dbReference type="EMBL" id="VDN57637.1"/>
    </source>
</evidence>